<keyword evidence="1" id="KW-0472">Membrane</keyword>
<feature type="transmembrane region" description="Helical" evidence="1">
    <location>
        <begin position="32"/>
        <end position="49"/>
    </location>
</feature>
<feature type="transmembrane region" description="Helical" evidence="1">
    <location>
        <begin position="108"/>
        <end position="126"/>
    </location>
</feature>
<reference evidence="2 3" key="1">
    <citation type="submission" date="2017-09" db="EMBL/GenBank/DDBJ databases">
        <title>Depth-based differentiation of microbial function through sediment-hosted aquifers and enrichment of novel symbionts in the deep terrestrial subsurface.</title>
        <authorList>
            <person name="Probst A.J."/>
            <person name="Ladd B."/>
            <person name="Jarett J.K."/>
            <person name="Geller-Mcgrath D.E."/>
            <person name="Sieber C.M."/>
            <person name="Emerson J.B."/>
            <person name="Anantharaman K."/>
            <person name="Thomas B.C."/>
            <person name="Malmstrom R."/>
            <person name="Stieglmeier M."/>
            <person name="Klingl A."/>
            <person name="Woyke T."/>
            <person name="Ryan C.M."/>
            <person name="Banfield J.F."/>
        </authorList>
    </citation>
    <scope>NUCLEOTIDE SEQUENCE [LARGE SCALE GENOMIC DNA]</scope>
    <source>
        <strain evidence="2">CG10_big_fil_rev_8_21_14_0_10_32_10</strain>
    </source>
</reference>
<comment type="caution">
    <text evidence="2">The sequence shown here is derived from an EMBL/GenBank/DDBJ whole genome shotgun (WGS) entry which is preliminary data.</text>
</comment>
<feature type="transmembrane region" description="Helical" evidence="1">
    <location>
        <begin position="155"/>
        <end position="175"/>
    </location>
</feature>
<evidence type="ECO:0000256" key="1">
    <source>
        <dbReference type="SAM" id="Phobius"/>
    </source>
</evidence>
<protein>
    <submittedName>
        <fullName evidence="2">Uncharacterized protein</fullName>
    </submittedName>
</protein>
<organism evidence="2 3">
    <name type="scientific">candidate division WWE3 bacterium CG10_big_fil_rev_8_21_14_0_10_32_10</name>
    <dbReference type="NCBI Taxonomy" id="1975090"/>
    <lineage>
        <taxon>Bacteria</taxon>
        <taxon>Katanobacteria</taxon>
    </lineage>
</organism>
<dbReference type="Proteomes" id="UP000230214">
    <property type="component" value="Unassembled WGS sequence"/>
</dbReference>
<dbReference type="EMBL" id="PCXU01000009">
    <property type="protein sequence ID" value="PIR43825.1"/>
    <property type="molecule type" value="Genomic_DNA"/>
</dbReference>
<feature type="transmembrane region" description="Helical" evidence="1">
    <location>
        <begin position="7"/>
        <end position="26"/>
    </location>
</feature>
<gene>
    <name evidence="2" type="ORF">COV24_00675</name>
</gene>
<keyword evidence="1" id="KW-0812">Transmembrane</keyword>
<evidence type="ECO:0000313" key="3">
    <source>
        <dbReference type="Proteomes" id="UP000230214"/>
    </source>
</evidence>
<name>A0A2H0RDC9_UNCKA</name>
<feature type="transmembrane region" description="Helical" evidence="1">
    <location>
        <begin position="181"/>
        <end position="204"/>
    </location>
</feature>
<accession>A0A2H0RDC9</accession>
<feature type="transmembrane region" description="Helical" evidence="1">
    <location>
        <begin position="260"/>
        <end position="282"/>
    </location>
</feature>
<keyword evidence="1" id="KW-1133">Transmembrane helix</keyword>
<dbReference type="AlphaFoldDB" id="A0A2H0RDC9"/>
<proteinExistence type="predicted"/>
<evidence type="ECO:0000313" key="2">
    <source>
        <dbReference type="EMBL" id="PIR43825.1"/>
    </source>
</evidence>
<sequence length="297" mass="35020">MPNSKTFHNISVILGLIFLISSIYTALILENIHFYTSFVFGSWLVLDYIDYKINNTSILTYFFNHKHRITFFIFFIISTLFCYIVDYFFGVKLFKMWTWVNYKTVHFIRMYLFMNISFILGMYELYRIYKSLFRGKIPDKHIFILKTPYNSKTKIYIFLLLFGILFLLLPLNIYLLNLIYLYEYVMLLPFISLILISDSITYLTGGKPILEDLIRFSLLNTSSLGATVLSAVIITEGLNLWGKEWVYTKMPFYNIKINNIPLAVLVGWIPLIIGCLSIVNMVKHLDYLRTKKQVLSL</sequence>
<feature type="transmembrane region" description="Helical" evidence="1">
    <location>
        <begin position="216"/>
        <end position="240"/>
    </location>
</feature>
<feature type="transmembrane region" description="Helical" evidence="1">
    <location>
        <begin position="69"/>
        <end position="88"/>
    </location>
</feature>